<dbReference type="Gene3D" id="2.60.40.1120">
    <property type="entry name" value="Carboxypeptidase-like, regulatory domain"/>
    <property type="match status" value="1"/>
</dbReference>
<dbReference type="InterPro" id="IPR023996">
    <property type="entry name" value="TonB-dep_OMP_SusC/RagA"/>
</dbReference>
<comment type="subcellular location">
    <subcellularLocation>
        <location evidence="1 7">Cell outer membrane</location>
        <topology evidence="1 7">Multi-pass membrane protein</topology>
    </subcellularLocation>
</comment>
<evidence type="ECO:0000256" key="7">
    <source>
        <dbReference type="PROSITE-ProRule" id="PRU01360"/>
    </source>
</evidence>
<gene>
    <name evidence="10" type="ORF">SAMN05660236_5049</name>
</gene>
<keyword evidence="3 7" id="KW-1134">Transmembrane beta strand</keyword>
<dbReference type="STRING" id="688867.SAMN05660236_5049"/>
<evidence type="ECO:0000259" key="9">
    <source>
        <dbReference type="Pfam" id="PF07715"/>
    </source>
</evidence>
<keyword evidence="8" id="KW-0732">Signal</keyword>
<keyword evidence="6 7" id="KW-0998">Cell outer membrane</keyword>
<evidence type="ECO:0000256" key="6">
    <source>
        <dbReference type="ARBA" id="ARBA00023237"/>
    </source>
</evidence>
<dbReference type="InterPro" id="IPR012910">
    <property type="entry name" value="Plug_dom"/>
</dbReference>
<dbReference type="AlphaFoldDB" id="A0A1T5MCT0"/>
<reference evidence="10 11" key="1">
    <citation type="submission" date="2017-02" db="EMBL/GenBank/DDBJ databases">
        <authorList>
            <person name="Peterson S.W."/>
        </authorList>
    </citation>
    <scope>NUCLEOTIDE SEQUENCE [LARGE SCALE GENOMIC DNA]</scope>
    <source>
        <strain evidence="10 11">DSM 25262</strain>
    </source>
</reference>
<keyword evidence="11" id="KW-1185">Reference proteome</keyword>
<keyword evidence="2 7" id="KW-0813">Transport</keyword>
<dbReference type="Proteomes" id="UP000190961">
    <property type="component" value="Unassembled WGS sequence"/>
</dbReference>
<accession>A0A1T5MCT0</accession>
<dbReference type="NCBIfam" id="TIGR04056">
    <property type="entry name" value="OMP_RagA_SusC"/>
    <property type="match status" value="1"/>
</dbReference>
<evidence type="ECO:0000256" key="1">
    <source>
        <dbReference type="ARBA" id="ARBA00004571"/>
    </source>
</evidence>
<dbReference type="SUPFAM" id="SSF56935">
    <property type="entry name" value="Porins"/>
    <property type="match status" value="1"/>
</dbReference>
<dbReference type="PROSITE" id="PS52016">
    <property type="entry name" value="TONB_DEPENDENT_REC_3"/>
    <property type="match status" value="1"/>
</dbReference>
<dbReference type="OrthoDB" id="9768177at2"/>
<dbReference type="EMBL" id="FUZU01000004">
    <property type="protein sequence ID" value="SKC86061.1"/>
    <property type="molecule type" value="Genomic_DNA"/>
</dbReference>
<name>A0A1T5MCT0_9BACT</name>
<feature type="domain" description="TonB-dependent receptor plug" evidence="9">
    <location>
        <begin position="123"/>
        <end position="243"/>
    </location>
</feature>
<evidence type="ECO:0000256" key="3">
    <source>
        <dbReference type="ARBA" id="ARBA00022452"/>
    </source>
</evidence>
<dbReference type="NCBIfam" id="TIGR04057">
    <property type="entry name" value="SusC_RagA_signa"/>
    <property type="match status" value="1"/>
</dbReference>
<feature type="signal peptide" evidence="8">
    <location>
        <begin position="1"/>
        <end position="28"/>
    </location>
</feature>
<evidence type="ECO:0000256" key="8">
    <source>
        <dbReference type="SAM" id="SignalP"/>
    </source>
</evidence>
<evidence type="ECO:0000256" key="4">
    <source>
        <dbReference type="ARBA" id="ARBA00022692"/>
    </source>
</evidence>
<dbReference type="InterPro" id="IPR023997">
    <property type="entry name" value="TonB-dep_OMP_SusC/RagA_CS"/>
</dbReference>
<keyword evidence="5 7" id="KW-0472">Membrane</keyword>
<feature type="chain" id="PRO_5013001867" evidence="8">
    <location>
        <begin position="29"/>
        <end position="1045"/>
    </location>
</feature>
<dbReference type="Pfam" id="PF13715">
    <property type="entry name" value="CarbopepD_reg_2"/>
    <property type="match status" value="1"/>
</dbReference>
<dbReference type="InterPro" id="IPR037066">
    <property type="entry name" value="Plug_dom_sf"/>
</dbReference>
<dbReference type="InterPro" id="IPR008969">
    <property type="entry name" value="CarboxyPept-like_regulatory"/>
</dbReference>
<proteinExistence type="inferred from homology"/>
<dbReference type="Pfam" id="PF07715">
    <property type="entry name" value="Plug"/>
    <property type="match status" value="1"/>
</dbReference>
<dbReference type="RefSeq" id="WP_079689554.1">
    <property type="nucleotide sequence ID" value="NZ_FUZU01000004.1"/>
</dbReference>
<comment type="similarity">
    <text evidence="7">Belongs to the TonB-dependent receptor family.</text>
</comment>
<evidence type="ECO:0000256" key="2">
    <source>
        <dbReference type="ARBA" id="ARBA00022448"/>
    </source>
</evidence>
<dbReference type="SUPFAM" id="SSF49464">
    <property type="entry name" value="Carboxypeptidase regulatory domain-like"/>
    <property type="match status" value="1"/>
</dbReference>
<evidence type="ECO:0000313" key="10">
    <source>
        <dbReference type="EMBL" id="SKC86061.1"/>
    </source>
</evidence>
<protein>
    <submittedName>
        <fullName evidence="10">TonB-linked outer membrane protein, SusC/RagA family</fullName>
    </submittedName>
</protein>
<dbReference type="FunFam" id="2.60.40.1120:FF:000003">
    <property type="entry name" value="Outer membrane protein Omp121"/>
    <property type="match status" value="1"/>
</dbReference>
<evidence type="ECO:0000256" key="5">
    <source>
        <dbReference type="ARBA" id="ARBA00023136"/>
    </source>
</evidence>
<sequence>MRRTITQPALRLLLVVTCMMTVTQLVHAQVSATGKVTDETGSPLPGVSVLVKSTSRGTVTDANGDFSLQVSPEETLTFSFIGFKIHEVPVGSQTTFTIRMEPDAHLLKEVVAIGYQNIDRELSTASISTVRARDIENIPVPSANLALQGKVAGLTVLASSGEPGAVNSVMIRGSSNLRDPSLGSRTFPLYVVDGVLFDMNEIGSSATGTDPLSMINPNDIESIDVLKDASASTIYGSRAANGVIIIKTKRPKDGKPQIRLNLYGGVSLKPQMMPVYAGVAERRYKMDMIKKYAPRNELLYEQLTPFLTDSLNPAFNNNTDWQNMFLQNGTLSNLDFSIAQMNEKSSYRVSFNHYGEEGTLINTGFKRYQATVNLGATPSERLHMDLTLIGSFSDRKRGNGLQDKYPFAPWNFPSSFWQITDRELGIYTGAYNDVRDKNTDVYTSANFKTDLKLFSFLHWNVNASGFITNSRRDFAQASTISSSGTAEAYLDENTSTNWEVEQYFSFEKSFGKNNVGAIFGSSAKLFQTKHTFFRATNLNSDYYKTLQSINPSYLDPSSNTYVADYSRAAVFARINYDYDGKYLFSANWRMDGTSRYSSGNRWVHFPSVSAGWILSKERFWPAALGVNFFKVRGSYGVTGYDPGDPYSAYRKLTSYSTGWWQGLDGYGVTTYGGQPTMFTNYQTTASGSSLSWQKDPQWNIGFDTHLLDDRITLTVDFYHRESRNIPLEVSLPSTTGYTTGYRNVASVLNQGVEITLSTSNLPEIFPVRWNTNFTLAINKNMITALPNGGRTFKAGPPWLQYTLTKGRPIYEYSVWQVDGVYDSDEQVPVNPLTGERMKWYGYTYFGAGDPARRDMNGDYNIDDLDKVTMGNPNPKYAGGFNNTFEYKGITVGAYCYFVYGRKLWNGFFSDKFNGSQRYYSDWGNHSGPASSFEDLSFWTGPEGNPTFPGIFGDNNVDNYHIANSYFIDDGSFFRLKNIQLGYDFPRGILDKIKLQRLRVYGIWENVKVWHNANLPDPEVGDPSGYTRGDGYPLPHKFTLGIDINL</sequence>
<dbReference type="Gene3D" id="2.40.170.20">
    <property type="entry name" value="TonB-dependent receptor, beta-barrel domain"/>
    <property type="match status" value="1"/>
</dbReference>
<dbReference type="Gene3D" id="2.170.130.10">
    <property type="entry name" value="TonB-dependent receptor, plug domain"/>
    <property type="match status" value="1"/>
</dbReference>
<keyword evidence="4 7" id="KW-0812">Transmembrane</keyword>
<evidence type="ECO:0000313" key="11">
    <source>
        <dbReference type="Proteomes" id="UP000190961"/>
    </source>
</evidence>
<dbReference type="InterPro" id="IPR039426">
    <property type="entry name" value="TonB-dep_rcpt-like"/>
</dbReference>
<dbReference type="GO" id="GO:0009279">
    <property type="term" value="C:cell outer membrane"/>
    <property type="evidence" value="ECO:0007669"/>
    <property type="project" value="UniProtKB-SubCell"/>
</dbReference>
<organism evidence="10 11">
    <name type="scientific">Ohtaekwangia koreensis</name>
    <dbReference type="NCBI Taxonomy" id="688867"/>
    <lineage>
        <taxon>Bacteria</taxon>
        <taxon>Pseudomonadati</taxon>
        <taxon>Bacteroidota</taxon>
        <taxon>Cytophagia</taxon>
        <taxon>Cytophagales</taxon>
        <taxon>Fulvivirgaceae</taxon>
        <taxon>Ohtaekwangia</taxon>
    </lineage>
</organism>
<dbReference type="InterPro" id="IPR036942">
    <property type="entry name" value="Beta-barrel_TonB_sf"/>
</dbReference>